<dbReference type="InterPro" id="IPR001647">
    <property type="entry name" value="HTH_TetR"/>
</dbReference>
<sequence length="233" mass="26176">MTLHGFGRNFSDYRFSFQITKQDLPMSSAAKDIAPSAPKTARGARTRARILKAAEDTFGSLGYHRAGISDITRAAGVAQGTLYCYFSGKEEILRELVRDMGHKVRAHLAASVISARDRLQAEELGLRAFLEYVSANPSLYRVLQEAQFVDEAIFREYYEAFGRGYMRMLADATRKGEVRPGNDEIRVWALMGLSNFLGLRFALWDRDRSFDEIVATISDLFRNGLALDGKEKA</sequence>
<dbReference type="Gene3D" id="1.10.357.10">
    <property type="entry name" value="Tetracycline Repressor, domain 2"/>
    <property type="match status" value="1"/>
</dbReference>
<keyword evidence="2 4" id="KW-0238">DNA-binding</keyword>
<dbReference type="InterPro" id="IPR036271">
    <property type="entry name" value="Tet_transcr_reg_TetR-rel_C_sf"/>
</dbReference>
<evidence type="ECO:0000256" key="1">
    <source>
        <dbReference type="ARBA" id="ARBA00023015"/>
    </source>
</evidence>
<dbReference type="Gene3D" id="1.10.10.60">
    <property type="entry name" value="Homeodomain-like"/>
    <property type="match status" value="1"/>
</dbReference>
<keyword evidence="1" id="KW-0805">Transcription regulation</keyword>
<dbReference type="Pfam" id="PF00440">
    <property type="entry name" value="TetR_N"/>
    <property type="match status" value="1"/>
</dbReference>
<accession>K0CEZ1</accession>
<dbReference type="PATRIC" id="fig|930169.3.peg.1868"/>
<dbReference type="AlphaFoldDB" id="K0CEZ1"/>
<dbReference type="InterPro" id="IPR009057">
    <property type="entry name" value="Homeodomain-like_sf"/>
</dbReference>
<dbReference type="InterPro" id="IPR050109">
    <property type="entry name" value="HTH-type_TetR-like_transc_reg"/>
</dbReference>
<dbReference type="STRING" id="930169.B5T_01886"/>
<name>K0CEZ1_ALCDB</name>
<gene>
    <name evidence="6" type="ordered locus">B5T_01886</name>
</gene>
<dbReference type="GO" id="GO:0000976">
    <property type="term" value="F:transcription cis-regulatory region binding"/>
    <property type="evidence" value="ECO:0007669"/>
    <property type="project" value="TreeGrafter"/>
</dbReference>
<evidence type="ECO:0000313" key="6">
    <source>
        <dbReference type="EMBL" id="AFT70161.1"/>
    </source>
</evidence>
<protein>
    <submittedName>
        <fullName evidence="6">TetR family transcriptional regulator</fullName>
    </submittedName>
</protein>
<dbReference type="PANTHER" id="PTHR30055">
    <property type="entry name" value="HTH-TYPE TRANSCRIPTIONAL REGULATOR RUTR"/>
    <property type="match status" value="1"/>
</dbReference>
<evidence type="ECO:0000313" key="7">
    <source>
        <dbReference type="Proteomes" id="UP000006286"/>
    </source>
</evidence>
<proteinExistence type="predicted"/>
<keyword evidence="3" id="KW-0804">Transcription</keyword>
<dbReference type="eggNOG" id="COG1309">
    <property type="taxonomic scope" value="Bacteria"/>
</dbReference>
<evidence type="ECO:0000256" key="3">
    <source>
        <dbReference type="ARBA" id="ARBA00023163"/>
    </source>
</evidence>
<dbReference type="PRINTS" id="PR00455">
    <property type="entry name" value="HTHTETR"/>
</dbReference>
<reference evidence="6 7" key="1">
    <citation type="journal article" date="2012" name="J. Bacteriol.">
        <title>Complete genome sequence of Alcanivorax dieselolei type strain B5.</title>
        <authorList>
            <person name="Lai Q."/>
            <person name="Li W."/>
            <person name="Shao Z."/>
        </authorList>
    </citation>
    <scope>NUCLEOTIDE SEQUENCE [LARGE SCALE GENOMIC DNA]</scope>
    <source>
        <strain evidence="7">DSM 16502 / CGMCC 1.3690 / B-5</strain>
    </source>
</reference>
<dbReference type="PANTHER" id="PTHR30055:SF234">
    <property type="entry name" value="HTH-TYPE TRANSCRIPTIONAL REGULATOR BETI"/>
    <property type="match status" value="1"/>
</dbReference>
<dbReference type="HOGENOM" id="CLU_069356_12_6_6"/>
<dbReference type="Proteomes" id="UP000006286">
    <property type="component" value="Chromosome"/>
</dbReference>
<feature type="DNA-binding region" description="H-T-H motif" evidence="4">
    <location>
        <begin position="67"/>
        <end position="86"/>
    </location>
</feature>
<dbReference type="SUPFAM" id="SSF48498">
    <property type="entry name" value="Tetracyclin repressor-like, C-terminal domain"/>
    <property type="match status" value="1"/>
</dbReference>
<organism evidence="6 7">
    <name type="scientific">Alcanivorax dieselolei (strain DSM 16502 / CGMCC 1.3690 / MCCC 1A00001 / B-5)</name>
    <name type="common">Alloalcanivorax dieselolei</name>
    <dbReference type="NCBI Taxonomy" id="930169"/>
    <lineage>
        <taxon>Bacteria</taxon>
        <taxon>Pseudomonadati</taxon>
        <taxon>Pseudomonadota</taxon>
        <taxon>Gammaproteobacteria</taxon>
        <taxon>Oceanospirillales</taxon>
        <taxon>Alcanivoracaceae</taxon>
        <taxon>Alloalcanivorax</taxon>
    </lineage>
</organism>
<dbReference type="GO" id="GO:0003700">
    <property type="term" value="F:DNA-binding transcription factor activity"/>
    <property type="evidence" value="ECO:0007669"/>
    <property type="project" value="TreeGrafter"/>
</dbReference>
<evidence type="ECO:0000256" key="2">
    <source>
        <dbReference type="ARBA" id="ARBA00023125"/>
    </source>
</evidence>
<dbReference type="SUPFAM" id="SSF46689">
    <property type="entry name" value="Homeodomain-like"/>
    <property type="match status" value="1"/>
</dbReference>
<evidence type="ECO:0000259" key="5">
    <source>
        <dbReference type="PROSITE" id="PS50977"/>
    </source>
</evidence>
<evidence type="ECO:0000256" key="4">
    <source>
        <dbReference type="PROSITE-ProRule" id="PRU00335"/>
    </source>
</evidence>
<feature type="domain" description="HTH tetR-type" evidence="5">
    <location>
        <begin position="44"/>
        <end position="104"/>
    </location>
</feature>
<dbReference type="EMBL" id="CP003466">
    <property type="protein sequence ID" value="AFT70161.1"/>
    <property type="molecule type" value="Genomic_DNA"/>
</dbReference>
<dbReference type="KEGG" id="adi:B5T_01886"/>
<keyword evidence="7" id="KW-1185">Reference proteome</keyword>
<dbReference type="PROSITE" id="PS50977">
    <property type="entry name" value="HTH_TETR_2"/>
    <property type="match status" value="1"/>
</dbReference>